<dbReference type="GeneID" id="54572869"/>
<dbReference type="Proteomes" id="UP000800094">
    <property type="component" value="Unassembled WGS sequence"/>
</dbReference>
<dbReference type="RefSeq" id="XP_033690945.1">
    <property type="nucleotide sequence ID" value="XM_033819539.1"/>
</dbReference>
<organism evidence="1 2">
    <name type="scientific">Trematosphaeria pertusa</name>
    <dbReference type="NCBI Taxonomy" id="390896"/>
    <lineage>
        <taxon>Eukaryota</taxon>
        <taxon>Fungi</taxon>
        <taxon>Dikarya</taxon>
        <taxon>Ascomycota</taxon>
        <taxon>Pezizomycotina</taxon>
        <taxon>Dothideomycetes</taxon>
        <taxon>Pleosporomycetidae</taxon>
        <taxon>Pleosporales</taxon>
        <taxon>Massarineae</taxon>
        <taxon>Trematosphaeriaceae</taxon>
        <taxon>Trematosphaeria</taxon>
    </lineage>
</organism>
<gene>
    <name evidence="1" type="ORF">BU26DRAFT_12224</name>
</gene>
<proteinExistence type="predicted"/>
<sequence>MACNVVSCASFFGTLFSNTSRYLDIRLIHTIYPSLSCVAFASSRCCIDCMWPPWSSAHGDGFGYRGVEAAFSGPWDGMGWNGKGDGWQLRRSQ</sequence>
<accession>A0A6A6IZC0</accession>
<dbReference type="EMBL" id="ML987189">
    <property type="protein sequence ID" value="KAF2255941.1"/>
    <property type="molecule type" value="Genomic_DNA"/>
</dbReference>
<evidence type="ECO:0000313" key="2">
    <source>
        <dbReference type="Proteomes" id="UP000800094"/>
    </source>
</evidence>
<reference evidence="1" key="1">
    <citation type="journal article" date="2020" name="Stud. Mycol.">
        <title>101 Dothideomycetes genomes: a test case for predicting lifestyles and emergence of pathogens.</title>
        <authorList>
            <person name="Haridas S."/>
            <person name="Albert R."/>
            <person name="Binder M."/>
            <person name="Bloem J."/>
            <person name="Labutti K."/>
            <person name="Salamov A."/>
            <person name="Andreopoulos B."/>
            <person name="Baker S."/>
            <person name="Barry K."/>
            <person name="Bills G."/>
            <person name="Bluhm B."/>
            <person name="Cannon C."/>
            <person name="Castanera R."/>
            <person name="Culley D."/>
            <person name="Daum C."/>
            <person name="Ezra D."/>
            <person name="Gonzalez J."/>
            <person name="Henrissat B."/>
            <person name="Kuo A."/>
            <person name="Liang C."/>
            <person name="Lipzen A."/>
            <person name="Lutzoni F."/>
            <person name="Magnuson J."/>
            <person name="Mondo S."/>
            <person name="Nolan M."/>
            <person name="Ohm R."/>
            <person name="Pangilinan J."/>
            <person name="Park H.-J."/>
            <person name="Ramirez L."/>
            <person name="Alfaro M."/>
            <person name="Sun H."/>
            <person name="Tritt A."/>
            <person name="Yoshinaga Y."/>
            <person name="Zwiers L.-H."/>
            <person name="Turgeon B."/>
            <person name="Goodwin S."/>
            <person name="Spatafora J."/>
            <person name="Crous P."/>
            <person name="Grigoriev I."/>
        </authorList>
    </citation>
    <scope>NUCLEOTIDE SEQUENCE</scope>
    <source>
        <strain evidence="1">CBS 122368</strain>
    </source>
</reference>
<keyword evidence="2" id="KW-1185">Reference proteome</keyword>
<dbReference type="AlphaFoldDB" id="A0A6A6IZC0"/>
<protein>
    <submittedName>
        <fullName evidence="1">Uncharacterized protein</fullName>
    </submittedName>
</protein>
<evidence type="ECO:0000313" key="1">
    <source>
        <dbReference type="EMBL" id="KAF2255941.1"/>
    </source>
</evidence>
<name>A0A6A6IZC0_9PLEO</name>